<dbReference type="GO" id="GO:0030414">
    <property type="term" value="F:peptidase inhibitor activity"/>
    <property type="evidence" value="ECO:0007669"/>
    <property type="project" value="UniProtKB-KW"/>
</dbReference>
<evidence type="ECO:0000313" key="4">
    <source>
        <dbReference type="Ensembl" id="ENSCINP00000006917.3"/>
    </source>
</evidence>
<evidence type="ECO:0000313" key="5">
    <source>
        <dbReference type="Proteomes" id="UP000008144"/>
    </source>
</evidence>
<sequence>MFTLNTTPCPRIACVPTCICRRGFYRHDGRCITLLQCVLGATFPGQDGPYPGEDNSGCPGNQIRVECGSGCPLPTCEILNPPSTVCLSVCRTCVCPTNTVLNGDYCIPYNQCPSTATTQPTPVCPGNQIRVECGSGCPLPTCEIPNPPSTVCPLFCRTCVCPTNTVLNGDYCIPYNQCPSTATTQPTPVCPGNQIRVECGSGCPLPTCEIPNPPSTVCPLFCRTCVCPTNTVLNGNYCIPYNQCPSTATTPQPTPACPGNQIYSMCTAGCDITCQNFNNPPSCLACQARCTCPAGMVLNGINCVLTSSCPTPSP</sequence>
<dbReference type="InterPro" id="IPR036084">
    <property type="entry name" value="Ser_inhib-like_sf"/>
</dbReference>
<name>F7APQ3_CIOIN</name>
<feature type="domain" description="TIL" evidence="3">
    <location>
        <begin position="257"/>
        <end position="309"/>
    </location>
</feature>
<evidence type="ECO:0000259" key="3">
    <source>
        <dbReference type="Pfam" id="PF01826"/>
    </source>
</evidence>
<dbReference type="Ensembl" id="ENSCINT00000006917.3">
    <property type="protein sequence ID" value="ENSCINP00000006917.3"/>
    <property type="gene ID" value="ENSCING00000019989.1"/>
</dbReference>
<reference evidence="4" key="2">
    <citation type="submission" date="2025-08" db="UniProtKB">
        <authorList>
            <consortium name="Ensembl"/>
        </authorList>
    </citation>
    <scope>IDENTIFICATION</scope>
</reference>
<reference evidence="4" key="3">
    <citation type="submission" date="2025-09" db="UniProtKB">
        <authorList>
            <consortium name="Ensembl"/>
        </authorList>
    </citation>
    <scope>IDENTIFICATION</scope>
</reference>
<gene>
    <name evidence="4" type="primary">LOC100181917</name>
</gene>
<dbReference type="Pfam" id="PF01826">
    <property type="entry name" value="TIL"/>
    <property type="match status" value="4"/>
</dbReference>
<dbReference type="GeneTree" id="ENSGT00940000170100"/>
<dbReference type="Gene3D" id="2.10.25.10">
    <property type="entry name" value="Laminin"/>
    <property type="match status" value="5"/>
</dbReference>
<feature type="domain" description="TIL" evidence="3">
    <location>
        <begin position="58"/>
        <end position="112"/>
    </location>
</feature>
<evidence type="ECO:0000256" key="2">
    <source>
        <dbReference type="ARBA" id="ARBA00023157"/>
    </source>
</evidence>
<feature type="domain" description="TIL" evidence="3">
    <location>
        <begin position="124"/>
        <end position="178"/>
    </location>
</feature>
<dbReference type="CDD" id="cd19941">
    <property type="entry name" value="TIL"/>
    <property type="match status" value="4"/>
</dbReference>
<dbReference type="STRING" id="7719.ENSCINP00000006917"/>
<keyword evidence="2" id="KW-1015">Disulfide bond</keyword>
<organism evidence="4 5">
    <name type="scientific">Ciona intestinalis</name>
    <name type="common">Transparent sea squirt</name>
    <name type="synonym">Ascidia intestinalis</name>
    <dbReference type="NCBI Taxonomy" id="7719"/>
    <lineage>
        <taxon>Eukaryota</taxon>
        <taxon>Metazoa</taxon>
        <taxon>Chordata</taxon>
        <taxon>Tunicata</taxon>
        <taxon>Ascidiacea</taxon>
        <taxon>Phlebobranchia</taxon>
        <taxon>Cionidae</taxon>
        <taxon>Ciona</taxon>
    </lineage>
</organism>
<dbReference type="InParanoid" id="F7APQ3"/>
<dbReference type="Proteomes" id="UP000008144">
    <property type="component" value="Unassembled WGS sequence"/>
</dbReference>
<keyword evidence="1" id="KW-0646">Protease inhibitor</keyword>
<keyword evidence="5" id="KW-1185">Reference proteome</keyword>
<proteinExistence type="predicted"/>
<accession>F7APQ3</accession>
<dbReference type="PANTHER" id="PTHR23259">
    <property type="entry name" value="RIDDLE"/>
    <property type="match status" value="1"/>
</dbReference>
<feature type="domain" description="TIL" evidence="3">
    <location>
        <begin position="190"/>
        <end position="244"/>
    </location>
</feature>
<dbReference type="OMA" id="RCIRRDQ"/>
<dbReference type="AlphaFoldDB" id="F7APQ3"/>
<dbReference type="InterPro" id="IPR051368">
    <property type="entry name" value="SerProtInhib-TIL_Domain"/>
</dbReference>
<dbReference type="HOGENOM" id="CLU_1032590_0_0_1"/>
<reference evidence="5" key="1">
    <citation type="journal article" date="2002" name="Science">
        <title>The draft genome of Ciona intestinalis: insights into chordate and vertebrate origins.</title>
        <authorList>
            <person name="Dehal P."/>
            <person name="Satou Y."/>
            <person name="Campbell R.K."/>
            <person name="Chapman J."/>
            <person name="Degnan B."/>
            <person name="De Tomaso A."/>
            <person name="Davidson B."/>
            <person name="Di Gregorio A."/>
            <person name="Gelpke M."/>
            <person name="Goodstein D.M."/>
            <person name="Harafuji N."/>
            <person name="Hastings K.E."/>
            <person name="Ho I."/>
            <person name="Hotta K."/>
            <person name="Huang W."/>
            <person name="Kawashima T."/>
            <person name="Lemaire P."/>
            <person name="Martinez D."/>
            <person name="Meinertzhagen I.A."/>
            <person name="Necula S."/>
            <person name="Nonaka M."/>
            <person name="Putnam N."/>
            <person name="Rash S."/>
            <person name="Saiga H."/>
            <person name="Satake M."/>
            <person name="Terry A."/>
            <person name="Yamada L."/>
            <person name="Wang H.G."/>
            <person name="Awazu S."/>
            <person name="Azumi K."/>
            <person name="Boore J."/>
            <person name="Branno M."/>
            <person name="Chin-Bow S."/>
            <person name="DeSantis R."/>
            <person name="Doyle S."/>
            <person name="Francino P."/>
            <person name="Keys D.N."/>
            <person name="Haga S."/>
            <person name="Hayashi H."/>
            <person name="Hino K."/>
            <person name="Imai K.S."/>
            <person name="Inaba K."/>
            <person name="Kano S."/>
            <person name="Kobayashi K."/>
            <person name="Kobayashi M."/>
            <person name="Lee B.I."/>
            <person name="Makabe K.W."/>
            <person name="Manohar C."/>
            <person name="Matassi G."/>
            <person name="Medina M."/>
            <person name="Mochizuki Y."/>
            <person name="Mount S."/>
            <person name="Morishita T."/>
            <person name="Miura S."/>
            <person name="Nakayama A."/>
            <person name="Nishizaka S."/>
            <person name="Nomoto H."/>
            <person name="Ohta F."/>
            <person name="Oishi K."/>
            <person name="Rigoutsos I."/>
            <person name="Sano M."/>
            <person name="Sasaki A."/>
            <person name="Sasakura Y."/>
            <person name="Shoguchi E."/>
            <person name="Shin-i T."/>
            <person name="Spagnuolo A."/>
            <person name="Stainier D."/>
            <person name="Suzuki M.M."/>
            <person name="Tassy O."/>
            <person name="Takatori N."/>
            <person name="Tokuoka M."/>
            <person name="Yagi K."/>
            <person name="Yoshizaki F."/>
            <person name="Wada S."/>
            <person name="Zhang C."/>
            <person name="Hyatt P.D."/>
            <person name="Larimer F."/>
            <person name="Detter C."/>
            <person name="Doggett N."/>
            <person name="Glavina T."/>
            <person name="Hawkins T."/>
            <person name="Richardson P."/>
            <person name="Lucas S."/>
            <person name="Kohara Y."/>
            <person name="Levine M."/>
            <person name="Satoh N."/>
            <person name="Rokhsar D.S."/>
        </authorList>
    </citation>
    <scope>NUCLEOTIDE SEQUENCE [LARGE SCALE GENOMIC DNA]</scope>
</reference>
<evidence type="ECO:0000256" key="1">
    <source>
        <dbReference type="ARBA" id="ARBA00022690"/>
    </source>
</evidence>
<dbReference type="PANTHER" id="PTHR23259:SF70">
    <property type="entry name" value="ACCESSORY GLAND PROTEIN ACP62F-RELATED"/>
    <property type="match status" value="1"/>
</dbReference>
<dbReference type="InterPro" id="IPR002919">
    <property type="entry name" value="TIL_dom"/>
</dbReference>
<protein>
    <submittedName>
        <fullName evidence="4">SCO-spondin-like</fullName>
    </submittedName>
</protein>
<dbReference type="SUPFAM" id="SSF57567">
    <property type="entry name" value="Serine protease inhibitors"/>
    <property type="match status" value="4"/>
</dbReference>